<keyword evidence="1" id="KW-0472">Membrane</keyword>
<accession>A0A1H6FEF6</accession>
<protein>
    <recommendedName>
        <fullName evidence="5">NodB homology domain-containing protein</fullName>
    </recommendedName>
</protein>
<dbReference type="EMBL" id="FMSV02000533">
    <property type="protein sequence ID" value="SEH07546.1"/>
    <property type="molecule type" value="Genomic_DNA"/>
</dbReference>
<evidence type="ECO:0000313" key="3">
    <source>
        <dbReference type="EMBL" id="SEH07546.1"/>
    </source>
</evidence>
<gene>
    <name evidence="3" type="ORF">MBHS_03422</name>
</gene>
<reference evidence="3 4" key="1">
    <citation type="submission" date="2016-10" db="EMBL/GenBank/DDBJ databases">
        <authorList>
            <person name="de Groot N.N."/>
        </authorList>
    </citation>
    <scope>NUCLEOTIDE SEQUENCE [LARGE SCALE GENOMIC DNA]</scope>
    <source>
        <strain evidence="3">MBHS1</strain>
    </source>
</reference>
<evidence type="ECO:0000256" key="2">
    <source>
        <dbReference type="SAM" id="SignalP"/>
    </source>
</evidence>
<dbReference type="RefSeq" id="WP_103921189.1">
    <property type="nucleotide sequence ID" value="NZ_FMSV02000533.1"/>
</dbReference>
<proteinExistence type="predicted"/>
<organism evidence="3 4">
    <name type="scientific">Candidatus Venteria ishoeyi</name>
    <dbReference type="NCBI Taxonomy" id="1899563"/>
    <lineage>
        <taxon>Bacteria</taxon>
        <taxon>Pseudomonadati</taxon>
        <taxon>Pseudomonadota</taxon>
        <taxon>Gammaproteobacteria</taxon>
        <taxon>Thiotrichales</taxon>
        <taxon>Thiotrichaceae</taxon>
        <taxon>Venteria</taxon>
    </lineage>
</organism>
<keyword evidence="4" id="KW-1185">Reference proteome</keyword>
<dbReference type="OrthoDB" id="112393at2"/>
<keyword evidence="2" id="KW-0732">Signal</keyword>
<sequence length="650" mass="74346">MKTFLFLLGLFYLLPAAARDVVLLDAPGTLGTQHSVHAQQLDWVSRFYGLEVTAPNLDEQLLPTLASQLNQNKTIAVVITPAAAEQLDAQQILKLMQGSQSNTPLLLLGVSSQTAHISNWSGGAVTEVKENQFSGDYQFAEIAITQQLAGQAIRLPNKQLSHLLLNPDASSQVIIQPANTQASPSESAFFIQSQVNGQKVYIQAALPSSLTPEKVWRLNPQRFTEIAPLMLVLREHCADYCWHSKTHYANFTIDDPWLTQPYGLLDYQALLKAMKKTGFHTSIGFIPWNYDRSEWDAVHIFRQNPEYYSLVVHGNNHDHREFYKYQTSSDDPWPAKPLALQDFNLRQALARMEKFKALSKLDYERVMIFPHNIAPAETLKLLKRYNFLSTFNAENIPLGSQAPEDPLFYFRVASQQFSNFTSFNRIEPEDYDAAHIAMNLFLDNPLLFFEHVLFFADGTQAFNKTAQLVNQMQPDIRWGSLGRITEKMYLQRLREDGHYDVQIFSPTVRIENKHEEPRFYYLQKAESLTPDSVIFDHEPLAYQLNDGILQAKVEIPGDAISTLEITYKNDLAEKPVDISRDSFNAARLRYLSDFRDIHLTSIEAGRWFIRNYYGSGAYQSKTPLMLLLLAIFLVFLAMVWGLYRWLRKPS</sequence>
<keyword evidence="1" id="KW-0812">Transmembrane</keyword>
<feature type="transmembrane region" description="Helical" evidence="1">
    <location>
        <begin position="624"/>
        <end position="643"/>
    </location>
</feature>
<feature type="signal peptide" evidence="2">
    <location>
        <begin position="1"/>
        <end position="18"/>
    </location>
</feature>
<keyword evidence="1" id="KW-1133">Transmembrane helix</keyword>
<evidence type="ECO:0008006" key="5">
    <source>
        <dbReference type="Google" id="ProtNLM"/>
    </source>
</evidence>
<feature type="chain" id="PRO_5014912689" description="NodB homology domain-containing protein" evidence="2">
    <location>
        <begin position="19"/>
        <end position="650"/>
    </location>
</feature>
<evidence type="ECO:0000256" key="1">
    <source>
        <dbReference type="SAM" id="Phobius"/>
    </source>
</evidence>
<dbReference type="AlphaFoldDB" id="A0A1H6FEF6"/>
<evidence type="ECO:0000313" key="4">
    <source>
        <dbReference type="Proteomes" id="UP000236724"/>
    </source>
</evidence>
<name>A0A1H6FEF6_9GAMM</name>
<dbReference type="Proteomes" id="UP000236724">
    <property type="component" value="Unassembled WGS sequence"/>
</dbReference>